<evidence type="ECO:0000256" key="2">
    <source>
        <dbReference type="ARBA" id="ARBA00022801"/>
    </source>
</evidence>
<organism evidence="5 6">
    <name type="scientific">Candidatus Desulfovibrio intestinipullorum</name>
    <dbReference type="NCBI Taxonomy" id="2838536"/>
    <lineage>
        <taxon>Bacteria</taxon>
        <taxon>Pseudomonadati</taxon>
        <taxon>Thermodesulfobacteriota</taxon>
        <taxon>Desulfovibrionia</taxon>
        <taxon>Desulfovibrionales</taxon>
        <taxon>Desulfovibrionaceae</taxon>
        <taxon>Desulfovibrio</taxon>
    </lineage>
</organism>
<keyword evidence="2 4" id="KW-0378">Hydrolase</keyword>
<dbReference type="Proteomes" id="UP000886752">
    <property type="component" value="Unassembled WGS sequence"/>
</dbReference>
<feature type="site" description="Important for substrate specificity" evidence="4">
    <location>
        <position position="78"/>
    </location>
</feature>
<dbReference type="GO" id="GO:0009117">
    <property type="term" value="P:nucleotide metabolic process"/>
    <property type="evidence" value="ECO:0007669"/>
    <property type="project" value="UniProtKB-KW"/>
</dbReference>
<feature type="site" description="Important for substrate specificity" evidence="4">
    <location>
        <position position="21"/>
    </location>
</feature>
<protein>
    <recommendedName>
        <fullName evidence="4">dTTP/UTP pyrophosphatase</fullName>
        <shortName evidence="4">dTTPase/UTPase</shortName>
        <ecNumber evidence="4">3.6.1.9</ecNumber>
    </recommendedName>
    <alternativeName>
        <fullName evidence="4">Nucleoside triphosphate pyrophosphatase</fullName>
    </alternativeName>
    <alternativeName>
        <fullName evidence="4">Nucleotide pyrophosphatase</fullName>
        <shortName evidence="4">Nucleotide PPase</shortName>
    </alternativeName>
</protein>
<dbReference type="PANTHER" id="PTHR43213">
    <property type="entry name" value="BIFUNCTIONAL DTTP/UTP PYROPHOSPHATASE/METHYLTRANSFERASE PROTEIN-RELATED"/>
    <property type="match status" value="1"/>
</dbReference>
<dbReference type="GO" id="GO:0047429">
    <property type="term" value="F:nucleoside triphosphate diphosphatase activity"/>
    <property type="evidence" value="ECO:0007669"/>
    <property type="project" value="UniProtKB-EC"/>
</dbReference>
<evidence type="ECO:0000256" key="3">
    <source>
        <dbReference type="ARBA" id="ARBA00023080"/>
    </source>
</evidence>
<dbReference type="HAMAP" id="MF_00528">
    <property type="entry name" value="Maf"/>
    <property type="match status" value="1"/>
</dbReference>
<sequence length="203" mass="21615">MRPLFRLTQGLDLVLASASPRRRQFLSEWGVPFVVRPVAGEPDAVAGESALDFVQRCAAFKMQAARGADREVVVAADTVVALEGRIMGKPADDDEALDMLQALSGRSHQVITAVALSFPDQTSLVQCDTCDVHFAPWSRAVLQAYVATGECSDKAGAYAIQGCGAFLADRIDGCWSTVVGLPVSWLAAELVQRGLLEPLPAGN</sequence>
<reference evidence="5" key="2">
    <citation type="submission" date="2021-04" db="EMBL/GenBank/DDBJ databases">
        <authorList>
            <person name="Gilroy R."/>
        </authorList>
    </citation>
    <scope>NUCLEOTIDE SEQUENCE</scope>
    <source>
        <strain evidence="5">ChiHecec2B26-446</strain>
    </source>
</reference>
<comment type="similarity">
    <text evidence="4">Belongs to the Maf family. YhdE subfamily.</text>
</comment>
<comment type="catalytic activity">
    <reaction evidence="4">
        <text>dTTP + H2O = dTMP + diphosphate + H(+)</text>
        <dbReference type="Rhea" id="RHEA:28534"/>
        <dbReference type="ChEBI" id="CHEBI:15377"/>
        <dbReference type="ChEBI" id="CHEBI:15378"/>
        <dbReference type="ChEBI" id="CHEBI:33019"/>
        <dbReference type="ChEBI" id="CHEBI:37568"/>
        <dbReference type="ChEBI" id="CHEBI:63528"/>
        <dbReference type="EC" id="3.6.1.9"/>
    </reaction>
</comment>
<dbReference type="CDD" id="cd00555">
    <property type="entry name" value="Maf"/>
    <property type="match status" value="1"/>
</dbReference>
<evidence type="ECO:0000256" key="4">
    <source>
        <dbReference type="HAMAP-Rule" id="MF_00528"/>
    </source>
</evidence>
<dbReference type="EC" id="3.6.1.9" evidence="4"/>
<dbReference type="SUPFAM" id="SSF52972">
    <property type="entry name" value="ITPase-like"/>
    <property type="match status" value="1"/>
</dbReference>
<name>A0A9D1PVJ5_9BACT</name>
<evidence type="ECO:0000313" key="6">
    <source>
        <dbReference type="Proteomes" id="UP000886752"/>
    </source>
</evidence>
<proteinExistence type="inferred from homology"/>
<reference evidence="5" key="1">
    <citation type="journal article" date="2021" name="PeerJ">
        <title>Extensive microbial diversity within the chicken gut microbiome revealed by metagenomics and culture.</title>
        <authorList>
            <person name="Gilroy R."/>
            <person name="Ravi A."/>
            <person name="Getino M."/>
            <person name="Pursley I."/>
            <person name="Horton D.L."/>
            <person name="Alikhan N.F."/>
            <person name="Baker D."/>
            <person name="Gharbi K."/>
            <person name="Hall N."/>
            <person name="Watson M."/>
            <person name="Adriaenssens E.M."/>
            <person name="Foster-Nyarko E."/>
            <person name="Jarju S."/>
            <person name="Secka A."/>
            <person name="Antonio M."/>
            <person name="Oren A."/>
            <person name="Chaudhuri R.R."/>
            <person name="La Ragione R."/>
            <person name="Hildebrand F."/>
            <person name="Pallen M.J."/>
        </authorList>
    </citation>
    <scope>NUCLEOTIDE SEQUENCE</scope>
    <source>
        <strain evidence="5">ChiHecec2B26-446</strain>
    </source>
</reference>
<feature type="active site" description="Proton acceptor" evidence="4">
    <location>
        <position position="77"/>
    </location>
</feature>
<dbReference type="Gene3D" id="3.90.950.10">
    <property type="match status" value="1"/>
</dbReference>
<dbReference type="InterPro" id="IPR029001">
    <property type="entry name" value="ITPase-like_fam"/>
</dbReference>
<comment type="cofactor">
    <cofactor evidence="1 4">
        <name>a divalent metal cation</name>
        <dbReference type="ChEBI" id="CHEBI:60240"/>
    </cofactor>
</comment>
<keyword evidence="3 4" id="KW-0546">Nucleotide metabolism</keyword>
<comment type="subcellular location">
    <subcellularLocation>
        <location evidence="4">Cytoplasm</location>
    </subcellularLocation>
</comment>
<evidence type="ECO:0000313" key="5">
    <source>
        <dbReference type="EMBL" id="HIW00385.1"/>
    </source>
</evidence>
<dbReference type="Pfam" id="PF02545">
    <property type="entry name" value="Maf"/>
    <property type="match status" value="1"/>
</dbReference>
<dbReference type="PANTHER" id="PTHR43213:SF5">
    <property type="entry name" value="BIFUNCTIONAL DTTP_UTP PYROPHOSPHATASE_METHYLTRANSFERASE PROTEIN-RELATED"/>
    <property type="match status" value="1"/>
</dbReference>
<dbReference type="InterPro" id="IPR003697">
    <property type="entry name" value="Maf-like"/>
</dbReference>
<gene>
    <name evidence="5" type="primary">maf</name>
    <name evidence="5" type="ORF">H9894_04275</name>
</gene>
<feature type="site" description="Important for substrate specificity" evidence="4">
    <location>
        <position position="161"/>
    </location>
</feature>
<dbReference type="EMBL" id="DXHV01000045">
    <property type="protein sequence ID" value="HIW00385.1"/>
    <property type="molecule type" value="Genomic_DNA"/>
</dbReference>
<dbReference type="GO" id="GO:0005737">
    <property type="term" value="C:cytoplasm"/>
    <property type="evidence" value="ECO:0007669"/>
    <property type="project" value="UniProtKB-SubCell"/>
</dbReference>
<dbReference type="PIRSF" id="PIRSF006305">
    <property type="entry name" value="Maf"/>
    <property type="match status" value="1"/>
</dbReference>
<comment type="function">
    <text evidence="4">Nucleoside triphosphate pyrophosphatase that hydrolyzes dTTP and UTP. May have a dual role in cell division arrest and in preventing the incorporation of modified nucleotides into cellular nucleic acids.</text>
</comment>
<comment type="caution">
    <text evidence="4">Lacks conserved residue(s) required for the propagation of feature annotation.</text>
</comment>
<dbReference type="NCBIfam" id="TIGR00172">
    <property type="entry name" value="maf"/>
    <property type="match status" value="1"/>
</dbReference>
<accession>A0A9D1PVJ5</accession>
<keyword evidence="4" id="KW-0963">Cytoplasm</keyword>
<evidence type="ECO:0000256" key="1">
    <source>
        <dbReference type="ARBA" id="ARBA00001968"/>
    </source>
</evidence>
<comment type="caution">
    <text evidence="5">The sequence shown here is derived from an EMBL/GenBank/DDBJ whole genome shotgun (WGS) entry which is preliminary data.</text>
</comment>
<dbReference type="AlphaFoldDB" id="A0A9D1PVJ5"/>
<comment type="catalytic activity">
    <reaction evidence="4">
        <text>UTP + H2O = UMP + diphosphate + H(+)</text>
        <dbReference type="Rhea" id="RHEA:29395"/>
        <dbReference type="ChEBI" id="CHEBI:15377"/>
        <dbReference type="ChEBI" id="CHEBI:15378"/>
        <dbReference type="ChEBI" id="CHEBI:33019"/>
        <dbReference type="ChEBI" id="CHEBI:46398"/>
        <dbReference type="ChEBI" id="CHEBI:57865"/>
        <dbReference type="EC" id="3.6.1.9"/>
    </reaction>
</comment>